<evidence type="ECO:0000256" key="7">
    <source>
        <dbReference type="ARBA" id="ARBA00023034"/>
    </source>
</evidence>
<keyword evidence="12" id="KW-1185">Reference proteome</keyword>
<dbReference type="RefSeq" id="XP_030756245.1">
    <property type="nucleotide sequence ID" value="XM_030900385.1"/>
</dbReference>
<feature type="domain" description="T-SNARE coiled-coil homology" evidence="11">
    <location>
        <begin position="237"/>
        <end position="299"/>
    </location>
</feature>
<feature type="transmembrane region" description="Helical" evidence="10">
    <location>
        <begin position="28"/>
        <end position="45"/>
    </location>
</feature>
<dbReference type="InParanoid" id="A0A6J2XZQ4"/>
<dbReference type="GO" id="GO:0006906">
    <property type="term" value="P:vesicle fusion"/>
    <property type="evidence" value="ECO:0007669"/>
    <property type="project" value="TreeGrafter"/>
</dbReference>
<dbReference type="PROSITE" id="PS50192">
    <property type="entry name" value="T_SNARE"/>
    <property type="match status" value="1"/>
</dbReference>
<evidence type="ECO:0000256" key="4">
    <source>
        <dbReference type="ARBA" id="ARBA00022692"/>
    </source>
</evidence>
<dbReference type="InterPro" id="IPR006012">
    <property type="entry name" value="Syntaxin/epimorphin_CS"/>
</dbReference>
<keyword evidence="5" id="KW-0653">Protein transport</keyword>
<evidence type="ECO:0000256" key="10">
    <source>
        <dbReference type="SAM" id="Phobius"/>
    </source>
</evidence>
<dbReference type="GO" id="GO:0006886">
    <property type="term" value="P:intracellular protein transport"/>
    <property type="evidence" value="ECO:0007669"/>
    <property type="project" value="InterPro"/>
</dbReference>
<evidence type="ECO:0000256" key="2">
    <source>
        <dbReference type="ARBA" id="ARBA00009063"/>
    </source>
</evidence>
<evidence type="ECO:0000256" key="9">
    <source>
        <dbReference type="ARBA" id="ARBA00023136"/>
    </source>
</evidence>
<dbReference type="GeneID" id="115882355"/>
<dbReference type="SUPFAM" id="SSF47661">
    <property type="entry name" value="t-snare proteins"/>
    <property type="match status" value="1"/>
</dbReference>
<evidence type="ECO:0000313" key="13">
    <source>
        <dbReference type="RefSeq" id="XP_030756245.1"/>
    </source>
</evidence>
<evidence type="ECO:0000256" key="5">
    <source>
        <dbReference type="ARBA" id="ARBA00022927"/>
    </source>
</evidence>
<dbReference type="GO" id="GO:0005484">
    <property type="term" value="F:SNAP receptor activity"/>
    <property type="evidence" value="ECO:0007669"/>
    <property type="project" value="InterPro"/>
</dbReference>
<dbReference type="InterPro" id="IPR010989">
    <property type="entry name" value="SNARE"/>
</dbReference>
<keyword evidence="3" id="KW-0813">Transport</keyword>
<dbReference type="CDD" id="cd15845">
    <property type="entry name" value="SNARE_syntaxin16"/>
    <property type="match status" value="1"/>
</dbReference>
<dbReference type="OrthoDB" id="10251371at2759"/>
<evidence type="ECO:0000256" key="3">
    <source>
        <dbReference type="ARBA" id="ARBA00022448"/>
    </source>
</evidence>
<dbReference type="SMART" id="SM00397">
    <property type="entry name" value="t_SNARE"/>
    <property type="match status" value="1"/>
</dbReference>
<dbReference type="FunFam" id="1.20.5.110:FF:000081">
    <property type="entry name" value="Syntaxin 16"/>
    <property type="match status" value="1"/>
</dbReference>
<keyword evidence="4 10" id="KW-0812">Transmembrane</keyword>
<dbReference type="Pfam" id="PF05739">
    <property type="entry name" value="SNARE"/>
    <property type="match status" value="1"/>
</dbReference>
<dbReference type="Proteomes" id="UP000504635">
    <property type="component" value="Unplaced"/>
</dbReference>
<dbReference type="GO" id="GO:0000139">
    <property type="term" value="C:Golgi membrane"/>
    <property type="evidence" value="ECO:0007669"/>
    <property type="project" value="UniProtKB-SubCell"/>
</dbReference>
<dbReference type="InterPro" id="IPR045242">
    <property type="entry name" value="Syntaxin"/>
</dbReference>
<evidence type="ECO:0000256" key="6">
    <source>
        <dbReference type="ARBA" id="ARBA00022989"/>
    </source>
</evidence>
<dbReference type="GO" id="GO:0031201">
    <property type="term" value="C:SNARE complex"/>
    <property type="evidence" value="ECO:0007669"/>
    <property type="project" value="TreeGrafter"/>
</dbReference>
<gene>
    <name evidence="13" type="primary">LOC115882355</name>
</gene>
<accession>A0A6J2XZQ4</accession>
<protein>
    <submittedName>
        <fullName evidence="13">Syntaxin-16 isoform X1</fullName>
    </submittedName>
</protein>
<sequence>MASRSLTDVFLLMRNNAIRSRQIYPEQVRFYILFYINLPSLYIYISMQDSSERMHLVSLNDMEEGYADRNDNRMPPPWIDYLEKAQMILPRLRTKINDLRSLHSRHLHRSTFDDTPEDEIAIENCTQEISRMFNEIHRLLQIIKSHSTENGLKEQRLTINVYRSLANVLQDLSFSFRSTQNSYLKQIQSREDRSKVYFDQTVEIDLLNNESEEIDNYFVNSQRMSQQQLLMLEEENTRYAQEREKEVNAIVKSIVDLNEIFKDLSHMVAEQGTVLDRIDYNIEQTSVQVYEGFKQLQKADAYQRKNRKMCAIIILASVTIVLFFILIIVKS</sequence>
<dbReference type="GO" id="GO:0048278">
    <property type="term" value="P:vesicle docking"/>
    <property type="evidence" value="ECO:0007669"/>
    <property type="project" value="TreeGrafter"/>
</dbReference>
<keyword evidence="8" id="KW-0175">Coiled coil</keyword>
<comment type="subcellular location">
    <subcellularLocation>
        <location evidence="1">Golgi apparatus membrane</location>
        <topology evidence="1">Single-pass type IV membrane protein</topology>
    </subcellularLocation>
</comment>
<evidence type="ECO:0000256" key="8">
    <source>
        <dbReference type="ARBA" id="ARBA00023054"/>
    </source>
</evidence>
<evidence type="ECO:0000256" key="1">
    <source>
        <dbReference type="ARBA" id="ARBA00004409"/>
    </source>
</evidence>
<keyword evidence="9 10" id="KW-0472">Membrane</keyword>
<organism evidence="12 13">
    <name type="scientific">Sitophilus oryzae</name>
    <name type="common">Rice weevil</name>
    <name type="synonym">Curculio oryzae</name>
    <dbReference type="NCBI Taxonomy" id="7048"/>
    <lineage>
        <taxon>Eukaryota</taxon>
        <taxon>Metazoa</taxon>
        <taxon>Ecdysozoa</taxon>
        <taxon>Arthropoda</taxon>
        <taxon>Hexapoda</taxon>
        <taxon>Insecta</taxon>
        <taxon>Pterygota</taxon>
        <taxon>Neoptera</taxon>
        <taxon>Endopterygota</taxon>
        <taxon>Coleoptera</taxon>
        <taxon>Polyphaga</taxon>
        <taxon>Cucujiformia</taxon>
        <taxon>Curculionidae</taxon>
        <taxon>Dryophthorinae</taxon>
        <taxon>Sitophilus</taxon>
    </lineage>
</organism>
<comment type="similarity">
    <text evidence="2">Belongs to the syntaxin family.</text>
</comment>
<proteinExistence type="inferred from homology"/>
<keyword evidence="7" id="KW-0333">Golgi apparatus</keyword>
<evidence type="ECO:0000259" key="11">
    <source>
        <dbReference type="PROSITE" id="PS50192"/>
    </source>
</evidence>
<dbReference type="PANTHER" id="PTHR19957">
    <property type="entry name" value="SYNTAXIN"/>
    <property type="match status" value="1"/>
</dbReference>
<keyword evidence="6 10" id="KW-1133">Transmembrane helix</keyword>
<dbReference type="KEGG" id="soy:115882355"/>
<dbReference type="AlphaFoldDB" id="A0A6J2XZQ4"/>
<name>A0A6J2XZQ4_SITOR</name>
<reference evidence="13" key="1">
    <citation type="submission" date="2025-08" db="UniProtKB">
        <authorList>
            <consortium name="RefSeq"/>
        </authorList>
    </citation>
    <scope>IDENTIFICATION</scope>
    <source>
        <tissue evidence="13">Gonads</tissue>
    </source>
</reference>
<dbReference type="GO" id="GO:0000149">
    <property type="term" value="F:SNARE binding"/>
    <property type="evidence" value="ECO:0007669"/>
    <property type="project" value="TreeGrafter"/>
</dbReference>
<dbReference type="Gene3D" id="1.20.58.70">
    <property type="match status" value="1"/>
</dbReference>
<dbReference type="PANTHER" id="PTHR19957:SF83">
    <property type="entry name" value="SYNTAXIN-16"/>
    <property type="match status" value="1"/>
</dbReference>
<dbReference type="PROSITE" id="PS00914">
    <property type="entry name" value="SYNTAXIN"/>
    <property type="match status" value="1"/>
</dbReference>
<dbReference type="FunCoup" id="A0A6J2XZQ4">
    <property type="interactions" value="1905"/>
</dbReference>
<feature type="transmembrane region" description="Helical" evidence="10">
    <location>
        <begin position="309"/>
        <end position="329"/>
    </location>
</feature>
<dbReference type="InterPro" id="IPR000727">
    <property type="entry name" value="T_SNARE_dom"/>
</dbReference>
<evidence type="ECO:0000313" key="12">
    <source>
        <dbReference type="Proteomes" id="UP000504635"/>
    </source>
</evidence>